<feature type="transmembrane region" description="Helical" evidence="1">
    <location>
        <begin position="42"/>
        <end position="60"/>
    </location>
</feature>
<evidence type="ECO:0000313" key="3">
    <source>
        <dbReference type="Proteomes" id="UP000035904"/>
    </source>
</evidence>
<dbReference type="Proteomes" id="UP000035904">
    <property type="component" value="Unassembled WGS sequence"/>
</dbReference>
<feature type="transmembrane region" description="Helical" evidence="1">
    <location>
        <begin position="6"/>
        <end position="22"/>
    </location>
</feature>
<keyword evidence="1" id="KW-0812">Transmembrane</keyword>
<protein>
    <recommendedName>
        <fullName evidence="4">DUF4257 domain-containing protein</fullName>
    </recommendedName>
</protein>
<comment type="caution">
    <text evidence="2">The sequence shown here is derived from an EMBL/GenBank/DDBJ whole genome shotgun (WGS) entry which is preliminary data.</text>
</comment>
<dbReference type="EMBL" id="LDPG01000007">
    <property type="protein sequence ID" value="KLV18345.1"/>
    <property type="molecule type" value="Genomic_DNA"/>
</dbReference>
<reference evidence="2 3" key="1">
    <citation type="submission" date="2015-05" db="EMBL/GenBank/DDBJ databases">
        <title>Whole genome sequence and identification of bacterial endophytes from Costus igneus.</title>
        <authorList>
            <person name="Lee Y.P."/>
            <person name="Gan H.M."/>
            <person name="Eng W."/>
            <person name="Wheatley M.S."/>
            <person name="Caraballo A."/>
            <person name="Polter S."/>
            <person name="Savka M.A."/>
            <person name="Hudson A.O."/>
        </authorList>
    </citation>
    <scope>NUCLEOTIDE SEQUENCE [LARGE SCALE GENOMIC DNA]</scope>
    <source>
        <strain evidence="2 3">RIT375</strain>
    </source>
</reference>
<evidence type="ECO:0008006" key="4">
    <source>
        <dbReference type="Google" id="ProtNLM"/>
    </source>
</evidence>
<dbReference type="InterPro" id="IPR025353">
    <property type="entry name" value="DUF4257"/>
</dbReference>
<evidence type="ECO:0000256" key="1">
    <source>
        <dbReference type="SAM" id="Phobius"/>
    </source>
</evidence>
<dbReference type="AlphaFoldDB" id="A0A0J1KNW0"/>
<dbReference type="RefSeq" id="WP_047956659.1">
    <property type="nucleotide sequence ID" value="NZ_LDPG01000007.1"/>
</dbReference>
<keyword evidence="1" id="KW-0472">Membrane</keyword>
<keyword evidence="1" id="KW-1133">Transmembrane helix</keyword>
<dbReference type="PATRIC" id="fig|1392.242.peg.5681"/>
<gene>
    <name evidence="2" type="ORF">ABW01_13270</name>
</gene>
<dbReference type="Pfam" id="PF14074">
    <property type="entry name" value="DUF4257"/>
    <property type="match status" value="1"/>
</dbReference>
<evidence type="ECO:0000313" key="2">
    <source>
        <dbReference type="EMBL" id="KLV18345.1"/>
    </source>
</evidence>
<name>A0A0J1KNW0_BACAN</name>
<proteinExistence type="predicted"/>
<accession>A0A0J1KNW0</accession>
<sequence length="124" mass="13726">MLVTFLIAGYIGGVMGFLSHLYQNKGVIKPPKKVRSGYQIGFWLNVFMGSTAAVLATGLLTGEQSIRNIIVVSIVAGLGGERFLISRGVQLAEKKEKEQQDIDKRLLQLEKLFEKQKADSTKKE</sequence>
<organism evidence="2 3">
    <name type="scientific">Bacillus anthracis</name>
    <name type="common">anthrax bacterium</name>
    <dbReference type="NCBI Taxonomy" id="1392"/>
    <lineage>
        <taxon>Bacteria</taxon>
        <taxon>Bacillati</taxon>
        <taxon>Bacillota</taxon>
        <taxon>Bacilli</taxon>
        <taxon>Bacillales</taxon>
        <taxon>Bacillaceae</taxon>
        <taxon>Bacillus</taxon>
        <taxon>Bacillus cereus group</taxon>
    </lineage>
</organism>